<dbReference type="GO" id="GO:0016779">
    <property type="term" value="F:nucleotidyltransferase activity"/>
    <property type="evidence" value="ECO:0007669"/>
    <property type="project" value="UniProtKB-KW"/>
</dbReference>
<reference evidence="1 2" key="1">
    <citation type="submission" date="2020-02" db="EMBL/GenBank/DDBJ databases">
        <title>Nitrogenibacter mangrovi gen. nov., sp. nov. isolated from mangrove sediment, a denitrifying betaproteobacterium.</title>
        <authorList>
            <person name="Liao H."/>
            <person name="Tian Y."/>
        </authorList>
    </citation>
    <scope>NUCLEOTIDE SEQUENCE [LARGE SCALE GENOMIC DNA]</scope>
    <source>
        <strain evidence="1 2">M9-3-2</strain>
    </source>
</reference>
<dbReference type="AlphaFoldDB" id="A0A6C1B2G6"/>
<organism evidence="1 2">
    <name type="scientific">Nitrogeniibacter mangrovi</name>
    <dbReference type="NCBI Taxonomy" id="2016596"/>
    <lineage>
        <taxon>Bacteria</taxon>
        <taxon>Pseudomonadati</taxon>
        <taxon>Pseudomonadota</taxon>
        <taxon>Betaproteobacteria</taxon>
        <taxon>Rhodocyclales</taxon>
        <taxon>Zoogloeaceae</taxon>
        <taxon>Nitrogeniibacter</taxon>
    </lineage>
</organism>
<keyword evidence="1" id="KW-0808">Transferase</keyword>
<dbReference type="KEGG" id="azq:G3580_07890"/>
<accession>A0A6C1B2G6</accession>
<keyword evidence="1" id="KW-0548">Nucleotidyltransferase</keyword>
<proteinExistence type="predicted"/>
<evidence type="ECO:0000313" key="2">
    <source>
        <dbReference type="Proteomes" id="UP000501991"/>
    </source>
</evidence>
<keyword evidence="2" id="KW-1185">Reference proteome</keyword>
<dbReference type="RefSeq" id="WP_173764736.1">
    <property type="nucleotide sequence ID" value="NZ_CP048836.1"/>
</dbReference>
<dbReference type="EMBL" id="CP048836">
    <property type="protein sequence ID" value="QID17573.1"/>
    <property type="molecule type" value="Genomic_DNA"/>
</dbReference>
<name>A0A6C1B2G6_9RHOO</name>
<evidence type="ECO:0000313" key="1">
    <source>
        <dbReference type="EMBL" id="QID17573.1"/>
    </source>
</evidence>
<dbReference type="GO" id="GO:0016874">
    <property type="term" value="F:ligase activity"/>
    <property type="evidence" value="ECO:0007669"/>
    <property type="project" value="UniProtKB-KW"/>
</dbReference>
<protein>
    <submittedName>
        <fullName evidence="1">Glutamate-ammonia-ligase adenylyltransferase</fullName>
    </submittedName>
</protein>
<sequence>MKRLPKLPAWQWILIAFVLIYALDWFMQRPDSEARALNDAIAAQGSEALKHYPYPFRVLRVDKGKAIMATPRSFEVPATKVISILFPGVNVLDNNDPAFIAAQQELARLQSEARDIVAAQPGVGSVRWEIDRQWLGAHGVDVPAD</sequence>
<dbReference type="Proteomes" id="UP000501991">
    <property type="component" value="Chromosome"/>
</dbReference>
<keyword evidence="1" id="KW-0436">Ligase</keyword>
<gene>
    <name evidence="1" type="ORF">G3580_07890</name>
</gene>